<keyword evidence="5" id="KW-0539">Nucleus</keyword>
<evidence type="ECO:0000313" key="7">
    <source>
        <dbReference type="EMBL" id="OLQ06987.1"/>
    </source>
</evidence>
<dbReference type="OMA" id="PAPDICK"/>
<keyword evidence="3" id="KW-0238">DNA-binding</keyword>
<evidence type="ECO:0000256" key="3">
    <source>
        <dbReference type="ARBA" id="ARBA00023125"/>
    </source>
</evidence>
<name>A0A1Q9EHY9_SYMMI</name>
<dbReference type="AlphaFoldDB" id="A0A1Q9EHY9"/>
<dbReference type="Proteomes" id="UP000186817">
    <property type="component" value="Unassembled WGS sequence"/>
</dbReference>
<evidence type="ECO:0000256" key="1">
    <source>
        <dbReference type="ARBA" id="ARBA00004123"/>
    </source>
</evidence>
<proteinExistence type="predicted"/>
<gene>
    <name evidence="7" type="ORF">AK812_SmicGene9648</name>
</gene>
<sequence length="273" mass="32042">MAWALAAAADTSRISRLSRLLPRLGSLQPHVRGFLSAASTQDAKGRFFAEMPRLRPTLGYNVPQASAASPGHIVLGPMVQQVRFAGRKLGIKQKRKNARTRTVHQKGLGKRMEMYWPQHDMHRTRIPLYENSRRHVIWDYRMQRWMVMWYRHGMQVFRWFSGRGGKFEQGRTRAILFYQQLRMAGKLGSPKPDQCRSGVRGVFFDKEEKSWVARWSNCGMKTYAMFSTEELGFRKAYEEAIRVRVQSVRQNHQFMFQRTRWKGQRRPLGQPHT</sequence>
<evidence type="ECO:0000259" key="6">
    <source>
        <dbReference type="Pfam" id="PF00847"/>
    </source>
</evidence>
<reference evidence="7 8" key="1">
    <citation type="submission" date="2016-02" db="EMBL/GenBank/DDBJ databases">
        <title>Genome analysis of coral dinoflagellate symbionts highlights evolutionary adaptations to a symbiotic lifestyle.</title>
        <authorList>
            <person name="Aranda M."/>
            <person name="Li Y."/>
            <person name="Liew Y.J."/>
            <person name="Baumgarten S."/>
            <person name="Simakov O."/>
            <person name="Wilson M."/>
            <person name="Piel J."/>
            <person name="Ashoor H."/>
            <person name="Bougouffa S."/>
            <person name="Bajic V.B."/>
            <person name="Ryu T."/>
            <person name="Ravasi T."/>
            <person name="Bayer T."/>
            <person name="Micklem G."/>
            <person name="Kim H."/>
            <person name="Bhak J."/>
            <person name="Lajeunesse T.C."/>
            <person name="Voolstra C.R."/>
        </authorList>
    </citation>
    <scope>NUCLEOTIDE SEQUENCE [LARGE SCALE GENOMIC DNA]</scope>
    <source>
        <strain evidence="7 8">CCMP2467</strain>
    </source>
</reference>
<accession>A0A1Q9EHY9</accession>
<evidence type="ECO:0000256" key="2">
    <source>
        <dbReference type="ARBA" id="ARBA00023015"/>
    </source>
</evidence>
<dbReference type="EMBL" id="LSRX01000148">
    <property type="protein sequence ID" value="OLQ06987.1"/>
    <property type="molecule type" value="Genomic_DNA"/>
</dbReference>
<protein>
    <recommendedName>
        <fullName evidence="6">AP2/ERF domain-containing protein</fullName>
    </recommendedName>
</protein>
<dbReference type="GO" id="GO:0003700">
    <property type="term" value="F:DNA-binding transcription factor activity"/>
    <property type="evidence" value="ECO:0007669"/>
    <property type="project" value="InterPro"/>
</dbReference>
<feature type="domain" description="AP2/ERF" evidence="6">
    <location>
        <begin position="197"/>
        <end position="244"/>
    </location>
</feature>
<comment type="caution">
    <text evidence="7">The sequence shown here is derived from an EMBL/GenBank/DDBJ whole genome shotgun (WGS) entry which is preliminary data.</text>
</comment>
<dbReference type="Gene3D" id="1.20.5.2050">
    <property type="match status" value="1"/>
</dbReference>
<comment type="subcellular location">
    <subcellularLocation>
        <location evidence="1">Nucleus</location>
    </subcellularLocation>
</comment>
<dbReference type="GO" id="GO:0003677">
    <property type="term" value="F:DNA binding"/>
    <property type="evidence" value="ECO:0007669"/>
    <property type="project" value="UniProtKB-KW"/>
</dbReference>
<evidence type="ECO:0000256" key="5">
    <source>
        <dbReference type="ARBA" id="ARBA00023242"/>
    </source>
</evidence>
<keyword evidence="8" id="KW-1185">Reference proteome</keyword>
<evidence type="ECO:0000313" key="8">
    <source>
        <dbReference type="Proteomes" id="UP000186817"/>
    </source>
</evidence>
<evidence type="ECO:0000256" key="4">
    <source>
        <dbReference type="ARBA" id="ARBA00023163"/>
    </source>
</evidence>
<dbReference type="OrthoDB" id="405976at2759"/>
<keyword evidence="2" id="KW-0805">Transcription regulation</keyword>
<dbReference type="GO" id="GO:0005634">
    <property type="term" value="C:nucleus"/>
    <property type="evidence" value="ECO:0007669"/>
    <property type="project" value="UniProtKB-SubCell"/>
</dbReference>
<keyword evidence="4" id="KW-0804">Transcription</keyword>
<dbReference type="InterPro" id="IPR001471">
    <property type="entry name" value="AP2/ERF_dom"/>
</dbReference>
<dbReference type="Pfam" id="PF00847">
    <property type="entry name" value="AP2"/>
    <property type="match status" value="1"/>
</dbReference>
<organism evidence="7 8">
    <name type="scientific">Symbiodinium microadriaticum</name>
    <name type="common">Dinoflagellate</name>
    <name type="synonym">Zooxanthella microadriatica</name>
    <dbReference type="NCBI Taxonomy" id="2951"/>
    <lineage>
        <taxon>Eukaryota</taxon>
        <taxon>Sar</taxon>
        <taxon>Alveolata</taxon>
        <taxon>Dinophyceae</taxon>
        <taxon>Suessiales</taxon>
        <taxon>Symbiodiniaceae</taxon>
        <taxon>Symbiodinium</taxon>
    </lineage>
</organism>